<feature type="transmembrane region" description="Helical" evidence="6">
    <location>
        <begin position="194"/>
        <end position="212"/>
    </location>
</feature>
<feature type="transmembrane region" description="Helical" evidence="6">
    <location>
        <begin position="62"/>
        <end position="80"/>
    </location>
</feature>
<reference evidence="8" key="1">
    <citation type="journal article" date="2019" name="Int. J. Syst. Evol. Microbiol.">
        <title>The Global Catalogue of Microorganisms (GCM) 10K type strain sequencing project: providing services to taxonomists for standard genome sequencing and annotation.</title>
        <authorList>
            <consortium name="The Broad Institute Genomics Platform"/>
            <consortium name="The Broad Institute Genome Sequencing Center for Infectious Disease"/>
            <person name="Wu L."/>
            <person name="Ma J."/>
        </authorList>
    </citation>
    <scope>NUCLEOTIDE SEQUENCE [LARGE SCALE GENOMIC DNA]</scope>
    <source>
        <strain evidence="8">NBRC 101365</strain>
    </source>
</reference>
<dbReference type="CDD" id="cd06580">
    <property type="entry name" value="TM_PBP1_transp_TpRbsC_like"/>
    <property type="match status" value="1"/>
</dbReference>
<dbReference type="PANTHER" id="PTHR47089:SF1">
    <property type="entry name" value="GUANOSINE ABC TRANSPORTER PERMEASE PROTEIN NUPP"/>
    <property type="match status" value="1"/>
</dbReference>
<accession>A0ABQ6CHG3</accession>
<feature type="transmembrane region" description="Helical" evidence="6">
    <location>
        <begin position="317"/>
        <end position="342"/>
    </location>
</feature>
<dbReference type="InterPro" id="IPR001851">
    <property type="entry name" value="ABC_transp_permease"/>
</dbReference>
<feature type="transmembrane region" description="Helical" evidence="6">
    <location>
        <begin position="12"/>
        <end position="42"/>
    </location>
</feature>
<comment type="subcellular location">
    <subcellularLocation>
        <location evidence="1">Cell membrane</location>
        <topology evidence="1">Multi-pass membrane protein</topology>
    </subcellularLocation>
</comment>
<gene>
    <name evidence="7" type="ORF">GCM10007874_20890</name>
</gene>
<feature type="transmembrane region" description="Helical" evidence="6">
    <location>
        <begin position="87"/>
        <end position="106"/>
    </location>
</feature>
<proteinExistence type="predicted"/>
<evidence type="ECO:0000256" key="6">
    <source>
        <dbReference type="SAM" id="Phobius"/>
    </source>
</evidence>
<dbReference type="Proteomes" id="UP001156882">
    <property type="component" value="Unassembled WGS sequence"/>
</dbReference>
<keyword evidence="3 6" id="KW-0812">Transmembrane</keyword>
<organism evidence="7 8">
    <name type="scientific">Labrys miyagiensis</name>
    <dbReference type="NCBI Taxonomy" id="346912"/>
    <lineage>
        <taxon>Bacteria</taxon>
        <taxon>Pseudomonadati</taxon>
        <taxon>Pseudomonadota</taxon>
        <taxon>Alphaproteobacteria</taxon>
        <taxon>Hyphomicrobiales</taxon>
        <taxon>Xanthobacteraceae</taxon>
        <taxon>Labrys</taxon>
    </lineage>
</organism>
<keyword evidence="2" id="KW-1003">Cell membrane</keyword>
<dbReference type="RefSeq" id="WP_284311946.1">
    <property type="nucleotide sequence ID" value="NZ_BSPC01000017.1"/>
</dbReference>
<sequence length="351" mass="36220">MLRLEPRQATPVWFNVALPLAAIVVTLILCSGLIALAGANVLDAYGIMLAAAFGDFYATTETLVKAAPMIFTGLAVAVAFRAKFWNIGAEGQLMAGAVASCFVGTFPMPGPLAWLAMAIAGAAAGGLTALVPALLRVRLKVDDVVSSLLLNSVIYFAVMALIEGPWKDSLSGYPISPPIEDSANFPVFFEGTRLHLGVLFAFLAAPAVWFLITRTTLGFAIRVTGENAEAASYGGIAVNRILVLTALLSGGLAGLAGVGEVGGVHFQVMSDLSPGFGYSGIVIAMLARLNPLGVVPAAIFFAAAMTGAEAMSRATGVPVFLANVIQGTALLAMLVALLFTAYRLRRAGAAA</sequence>
<evidence type="ECO:0000256" key="1">
    <source>
        <dbReference type="ARBA" id="ARBA00004651"/>
    </source>
</evidence>
<dbReference type="Pfam" id="PF02653">
    <property type="entry name" value="BPD_transp_2"/>
    <property type="match status" value="1"/>
</dbReference>
<evidence type="ECO:0000256" key="5">
    <source>
        <dbReference type="ARBA" id="ARBA00023136"/>
    </source>
</evidence>
<feature type="transmembrane region" description="Helical" evidence="6">
    <location>
        <begin position="112"/>
        <end position="135"/>
    </location>
</feature>
<dbReference type="EMBL" id="BSPC01000017">
    <property type="protein sequence ID" value="GLS19072.1"/>
    <property type="molecule type" value="Genomic_DNA"/>
</dbReference>
<feature type="transmembrane region" description="Helical" evidence="6">
    <location>
        <begin position="241"/>
        <end position="258"/>
    </location>
</feature>
<feature type="transmembrane region" description="Helical" evidence="6">
    <location>
        <begin position="144"/>
        <end position="162"/>
    </location>
</feature>
<evidence type="ECO:0000313" key="7">
    <source>
        <dbReference type="EMBL" id="GLS19072.1"/>
    </source>
</evidence>
<feature type="transmembrane region" description="Helical" evidence="6">
    <location>
        <begin position="278"/>
        <end position="305"/>
    </location>
</feature>
<keyword evidence="8" id="KW-1185">Reference proteome</keyword>
<evidence type="ECO:0000256" key="2">
    <source>
        <dbReference type="ARBA" id="ARBA00022475"/>
    </source>
</evidence>
<dbReference type="PANTHER" id="PTHR47089">
    <property type="entry name" value="ABC TRANSPORTER, PERMEASE PROTEIN"/>
    <property type="match status" value="1"/>
</dbReference>
<evidence type="ECO:0000313" key="8">
    <source>
        <dbReference type="Proteomes" id="UP001156882"/>
    </source>
</evidence>
<protein>
    <submittedName>
        <fullName evidence="7">ABC transporter permease</fullName>
    </submittedName>
</protein>
<comment type="caution">
    <text evidence="7">The sequence shown here is derived from an EMBL/GenBank/DDBJ whole genome shotgun (WGS) entry which is preliminary data.</text>
</comment>
<evidence type="ECO:0000256" key="4">
    <source>
        <dbReference type="ARBA" id="ARBA00022989"/>
    </source>
</evidence>
<name>A0ABQ6CHG3_9HYPH</name>
<evidence type="ECO:0000256" key="3">
    <source>
        <dbReference type="ARBA" id="ARBA00022692"/>
    </source>
</evidence>
<keyword evidence="5 6" id="KW-0472">Membrane</keyword>
<keyword evidence="4 6" id="KW-1133">Transmembrane helix</keyword>